<feature type="transmembrane region" description="Helical" evidence="1">
    <location>
        <begin position="245"/>
        <end position="266"/>
    </location>
</feature>
<reference evidence="2 3" key="1">
    <citation type="submission" date="2022-10" db="EMBL/GenBank/DDBJ databases">
        <title>paucibacter sp. hw8 Genome sequencing.</title>
        <authorList>
            <person name="Park S."/>
        </authorList>
    </citation>
    <scope>NUCLEOTIDE SEQUENCE [LARGE SCALE GENOMIC DNA]</scope>
    <source>
        <strain evidence="3">hw8</strain>
    </source>
</reference>
<dbReference type="Proteomes" id="UP001219862">
    <property type="component" value="Unassembled WGS sequence"/>
</dbReference>
<feature type="transmembrane region" description="Helical" evidence="1">
    <location>
        <begin position="309"/>
        <end position="330"/>
    </location>
</feature>
<proteinExistence type="predicted"/>
<dbReference type="RefSeq" id="WP_273597537.1">
    <property type="nucleotide sequence ID" value="NZ_JAQQXS010000013.1"/>
</dbReference>
<keyword evidence="1" id="KW-0472">Membrane</keyword>
<keyword evidence="3" id="KW-1185">Reference proteome</keyword>
<evidence type="ECO:0000313" key="3">
    <source>
        <dbReference type="Proteomes" id="UP001219862"/>
    </source>
</evidence>
<accession>A0ABT5KTZ8</accession>
<feature type="transmembrane region" description="Helical" evidence="1">
    <location>
        <begin position="57"/>
        <end position="73"/>
    </location>
</feature>
<evidence type="ECO:0000313" key="2">
    <source>
        <dbReference type="EMBL" id="MDC8786420.1"/>
    </source>
</evidence>
<feature type="transmembrane region" description="Helical" evidence="1">
    <location>
        <begin position="336"/>
        <end position="358"/>
    </location>
</feature>
<name>A0ABT5KTZ8_9BURK</name>
<comment type="caution">
    <text evidence="2">The sequence shown here is derived from an EMBL/GenBank/DDBJ whole genome shotgun (WGS) entry which is preliminary data.</text>
</comment>
<sequence>MSRALSRFSGPAPLPRAFALVCLILAALNLVGALGGGLLRLGWGALPAPLAAQALQGHGALMMAGFFGSLIALERALALRRGMGVPLSAACAGLLALAGFWAWAGWLWLLAAVGLLGLYVWAAYSRARSLPLAVEASGALALVWAAAAFVLGAPEQSRWGWSLFLLLTIVGERRELMRLRPLPGWAAQAFLLAWGVLGVAALLLMGPAPGLGAPLVWIIMGLLSLWLLAFDLARLQWRSNGWAGHTARCLLVGYVWLLAAALAGLWGQGGAGGIAWHLLWLGFVFSMVFAHAPIMLPALAGLRPRYSPWALLPLAVMGLSLLLRSTAVLAGHPNALAWAGAGHGVAVLGFGLIMGRLCSSTSA</sequence>
<gene>
    <name evidence="2" type="ORF">PRZ01_14615</name>
</gene>
<evidence type="ECO:0008006" key="4">
    <source>
        <dbReference type="Google" id="ProtNLM"/>
    </source>
</evidence>
<feature type="transmembrane region" description="Helical" evidence="1">
    <location>
        <begin position="214"/>
        <end position="233"/>
    </location>
</feature>
<organism evidence="2 3">
    <name type="scientific">Roseateles koreensis</name>
    <dbReference type="NCBI Taxonomy" id="2987526"/>
    <lineage>
        <taxon>Bacteria</taxon>
        <taxon>Pseudomonadati</taxon>
        <taxon>Pseudomonadota</taxon>
        <taxon>Betaproteobacteria</taxon>
        <taxon>Burkholderiales</taxon>
        <taxon>Sphaerotilaceae</taxon>
        <taxon>Roseateles</taxon>
    </lineage>
</organism>
<evidence type="ECO:0000256" key="1">
    <source>
        <dbReference type="SAM" id="Phobius"/>
    </source>
</evidence>
<keyword evidence="1" id="KW-1133">Transmembrane helix</keyword>
<feature type="transmembrane region" description="Helical" evidence="1">
    <location>
        <begin position="132"/>
        <end position="153"/>
    </location>
</feature>
<dbReference type="EMBL" id="JAQQXS010000013">
    <property type="protein sequence ID" value="MDC8786420.1"/>
    <property type="molecule type" value="Genomic_DNA"/>
</dbReference>
<keyword evidence="1" id="KW-0812">Transmembrane</keyword>
<feature type="transmembrane region" description="Helical" evidence="1">
    <location>
        <begin position="189"/>
        <end position="208"/>
    </location>
</feature>
<protein>
    <recommendedName>
        <fullName evidence="4">NnrS family protein</fullName>
    </recommendedName>
</protein>
<feature type="transmembrane region" description="Helical" evidence="1">
    <location>
        <begin position="278"/>
        <end position="302"/>
    </location>
</feature>